<dbReference type="AlphaFoldDB" id="A0A6H0XNQ9"/>
<feature type="compositionally biased region" description="Basic residues" evidence="1">
    <location>
        <begin position="159"/>
        <end position="168"/>
    </location>
</feature>
<feature type="compositionally biased region" description="Basic and acidic residues" evidence="1">
    <location>
        <begin position="221"/>
        <end position="232"/>
    </location>
</feature>
<feature type="compositionally biased region" description="Low complexity" evidence="1">
    <location>
        <begin position="186"/>
        <end position="198"/>
    </location>
</feature>
<feature type="region of interest" description="Disordered" evidence="1">
    <location>
        <begin position="85"/>
        <end position="238"/>
    </location>
</feature>
<dbReference type="EMBL" id="CP051139">
    <property type="protein sequence ID" value="QIW96119.1"/>
    <property type="molecule type" value="Genomic_DNA"/>
</dbReference>
<accession>A0A6H0XNQ9</accession>
<feature type="compositionally biased region" description="Low complexity" evidence="1">
    <location>
        <begin position="332"/>
        <end position="347"/>
    </location>
</feature>
<feature type="region of interest" description="Disordered" evidence="1">
    <location>
        <begin position="530"/>
        <end position="552"/>
    </location>
</feature>
<sequence>MADVVVGLPHHNHDDSIATLEAGGMRTTAPAIEMVRNPAFSFPMKPLTPSVSNEVQDAPRRPMSMLLQPASSSSSHKRTASALPTFTFNASDTSGRLDDTPPQTPDENMMSSGTPVRKGHRRGGSEFVGGDSRFGVNNAITTSPTKLEAPLLPEISHSPGRRHAHRRSVAVSSHDLSHIMSAGNKSPRLSSSLPSSPLDMPTLQPAPIFTRPTITTTGSQEEQHHPQLDESPVRPPSRPRVEFVEQVEIIPRPLSTISSETESSVSTVIGHHSLSNSINSVLSLGSPASAAHARKPSGGHVRTASVAEPCVQHRSSIEISKRVEKEGEWLKSRSSPQEQSPISEPASATQLTIEEPQVFKRQKRLSHGFGLDRRRSEPLISATTTDYTRLSALSLQEAMIRETARPSTSEAFVEKRSSGQKLKQWALSKLHRRHSKTPSQPLASALRSESAESVDVPGKVSISRAVVAETDLDAVFGNVVESSPPRFAASPTQITFESASPMLESSRSSIIDLDADSPLVDLDAALGSTRTTLSGSSHRRHMHSDRPLKATSATSGFLHRRAESEPVLMAFNYNRAGSNAQKSMEDVFEEDEEDHAAGEAGMGITMVDADRSAFDPANPESQRLRRAARDSDRPSTSYMSSTSQLVVATPERPASLVDDVITEESTMLEPSSDQIEIVEAHEEPRAASLEKSSDSSEASTLLGLPTLALPDDEALSPETCHSSSFSSPDFTRRQGSFEASRVGTSASSITDTRTTSSCTTGEGGHEVRISVDDVPSLTSSRSTMISTIHANNSRRDVAEPRVYEAVPRLVDPAEVAARRKKRASIQSLSQLVGGTFGSKSKHDESRPQTATLAAQVNVTKKKEHRLKKLMFWRSKQNLRQAAADASN</sequence>
<gene>
    <name evidence="2" type="ORF">AMS68_001637</name>
</gene>
<feature type="region of interest" description="Disordered" evidence="1">
    <location>
        <begin position="428"/>
        <end position="448"/>
    </location>
</feature>
<dbReference type="Proteomes" id="UP000503462">
    <property type="component" value="Chromosome 1"/>
</dbReference>
<keyword evidence="3" id="KW-1185">Reference proteome</keyword>
<feature type="compositionally biased region" description="Polar residues" evidence="1">
    <location>
        <begin position="85"/>
        <end position="94"/>
    </location>
</feature>
<reference evidence="2 3" key="1">
    <citation type="journal article" date="2016" name="Sci. Rep.">
        <title>Peltaster fructicola genome reveals evolution from an invasive phytopathogen to an ectophytic parasite.</title>
        <authorList>
            <person name="Xu C."/>
            <person name="Chen H."/>
            <person name="Gleason M.L."/>
            <person name="Xu J.R."/>
            <person name="Liu H."/>
            <person name="Zhang R."/>
            <person name="Sun G."/>
        </authorList>
    </citation>
    <scope>NUCLEOTIDE SEQUENCE [LARGE SCALE GENOMIC DNA]</scope>
    <source>
        <strain evidence="2 3">LNHT1506</strain>
    </source>
</reference>
<feature type="region of interest" description="Disordered" evidence="1">
    <location>
        <begin position="612"/>
        <end position="647"/>
    </location>
</feature>
<evidence type="ECO:0000313" key="2">
    <source>
        <dbReference type="EMBL" id="QIW96119.1"/>
    </source>
</evidence>
<feature type="compositionally biased region" description="Polar residues" evidence="1">
    <location>
        <begin position="847"/>
        <end position="858"/>
    </location>
</feature>
<proteinExistence type="predicted"/>
<evidence type="ECO:0000256" key="1">
    <source>
        <dbReference type="SAM" id="MobiDB-lite"/>
    </source>
</evidence>
<feature type="compositionally biased region" description="Polar residues" evidence="1">
    <location>
        <begin position="719"/>
        <end position="729"/>
    </location>
</feature>
<feature type="compositionally biased region" description="Low complexity" evidence="1">
    <location>
        <begin position="744"/>
        <end position="760"/>
    </location>
</feature>
<protein>
    <submittedName>
        <fullName evidence="2">Uncharacterized protein</fullName>
    </submittedName>
</protein>
<organism evidence="2 3">
    <name type="scientific">Peltaster fructicola</name>
    <dbReference type="NCBI Taxonomy" id="286661"/>
    <lineage>
        <taxon>Eukaryota</taxon>
        <taxon>Fungi</taxon>
        <taxon>Dikarya</taxon>
        <taxon>Ascomycota</taxon>
        <taxon>Pezizomycotina</taxon>
        <taxon>Dothideomycetes</taxon>
        <taxon>Dothideomycetes incertae sedis</taxon>
        <taxon>Peltaster</taxon>
    </lineage>
</organism>
<feature type="region of interest" description="Disordered" evidence="1">
    <location>
        <begin position="712"/>
        <end position="765"/>
    </location>
</feature>
<feature type="region of interest" description="Disordered" evidence="1">
    <location>
        <begin position="830"/>
        <end position="859"/>
    </location>
</feature>
<name>A0A6H0XNQ9_9PEZI</name>
<feature type="compositionally biased region" description="Polar residues" evidence="1">
    <location>
        <begin position="105"/>
        <end position="114"/>
    </location>
</feature>
<evidence type="ECO:0000313" key="3">
    <source>
        <dbReference type="Proteomes" id="UP000503462"/>
    </source>
</evidence>
<dbReference type="OrthoDB" id="5406427at2759"/>
<feature type="compositionally biased region" description="Polar residues" evidence="1">
    <location>
        <begin position="634"/>
        <end position="646"/>
    </location>
</feature>
<feature type="region of interest" description="Disordered" evidence="1">
    <location>
        <begin position="328"/>
        <end position="356"/>
    </location>
</feature>